<evidence type="ECO:0000313" key="5">
    <source>
        <dbReference type="Proteomes" id="UP001590950"/>
    </source>
</evidence>
<dbReference type="SUPFAM" id="SSF51197">
    <property type="entry name" value="Clavaminate synthase-like"/>
    <property type="match status" value="1"/>
</dbReference>
<evidence type="ECO:0000313" key="4">
    <source>
        <dbReference type="EMBL" id="KAL2043783.1"/>
    </source>
</evidence>
<dbReference type="InterPro" id="IPR027443">
    <property type="entry name" value="IPNS-like_sf"/>
</dbReference>
<dbReference type="PROSITE" id="PS51471">
    <property type="entry name" value="FE2OG_OXY"/>
    <property type="match status" value="1"/>
</dbReference>
<dbReference type="Gene3D" id="2.60.120.330">
    <property type="entry name" value="B-lactam Antibiotic, Isopenicillin N Synthase, Chain"/>
    <property type="match status" value="1"/>
</dbReference>
<dbReference type="EMBL" id="JBEFKJ010000010">
    <property type="protein sequence ID" value="KAL2043783.1"/>
    <property type="molecule type" value="Genomic_DNA"/>
</dbReference>
<dbReference type="InterPro" id="IPR026992">
    <property type="entry name" value="DIOX_N"/>
</dbReference>
<comment type="caution">
    <text evidence="4">The sequence shown here is derived from an EMBL/GenBank/DDBJ whole genome shotgun (WGS) entry which is preliminary data.</text>
</comment>
<dbReference type="PANTHER" id="PTHR47990">
    <property type="entry name" value="2-OXOGLUTARATE (2OG) AND FE(II)-DEPENDENT OXYGENASE SUPERFAMILY PROTEIN-RELATED"/>
    <property type="match status" value="1"/>
</dbReference>
<evidence type="ECO:0000259" key="3">
    <source>
        <dbReference type="PROSITE" id="PS51471"/>
    </source>
</evidence>
<keyword evidence="5" id="KW-1185">Reference proteome</keyword>
<gene>
    <name evidence="4" type="ORF">N7G274_003302</name>
</gene>
<organism evidence="4 5">
    <name type="scientific">Stereocaulon virgatum</name>
    <dbReference type="NCBI Taxonomy" id="373712"/>
    <lineage>
        <taxon>Eukaryota</taxon>
        <taxon>Fungi</taxon>
        <taxon>Dikarya</taxon>
        <taxon>Ascomycota</taxon>
        <taxon>Pezizomycotina</taxon>
        <taxon>Lecanoromycetes</taxon>
        <taxon>OSLEUM clade</taxon>
        <taxon>Lecanoromycetidae</taxon>
        <taxon>Lecanorales</taxon>
        <taxon>Lecanorineae</taxon>
        <taxon>Stereocaulaceae</taxon>
        <taxon>Stereocaulon</taxon>
    </lineage>
</organism>
<evidence type="ECO:0000256" key="2">
    <source>
        <dbReference type="RuleBase" id="RU003682"/>
    </source>
</evidence>
<dbReference type="InterPro" id="IPR044861">
    <property type="entry name" value="IPNS-like_FE2OG_OXY"/>
</dbReference>
<protein>
    <recommendedName>
        <fullName evidence="3">Fe2OG dioxygenase domain-containing protein</fullName>
    </recommendedName>
</protein>
<dbReference type="Pfam" id="PF14226">
    <property type="entry name" value="DIOX_N"/>
    <property type="match status" value="1"/>
</dbReference>
<evidence type="ECO:0000256" key="1">
    <source>
        <dbReference type="ARBA" id="ARBA00008056"/>
    </source>
</evidence>
<accession>A0ABR4ADE4</accession>
<sequence>MTLPTVDLSRFTHGNDLERQQVASELLGSLSHSGFVKLVGHGIQDQVVAKMFEWNKSFFQMHERDKRSIAHPGGSAPQRGWSAVGAENSSSLYREGLLRTEMTKGLKDAREHFDQGASGDLEYPNRWPDECVIPGFRDFMENAFTTLEGVATQIMEVIEVAFDLPRGAMTTKITPQANASEMRLLHYPAIDVREIMAGEVSRIWPHFDLGVITLLFQDAVGGLEIENRKQPGTFTPVECGDLAEMVVNVSETLQRWTNGSLPAGLHRVNIPRTLVGMESGTLPERFTVVYFCKADRAASVGPLKYFTHEGNEPVYEDISAIEYHRRRLQSAYISTGLDAGKFV</sequence>
<dbReference type="InterPro" id="IPR050231">
    <property type="entry name" value="Iron_ascorbate_oxido_reductase"/>
</dbReference>
<name>A0ABR4ADE4_9LECA</name>
<comment type="similarity">
    <text evidence="1 2">Belongs to the iron/ascorbate-dependent oxidoreductase family.</text>
</comment>
<proteinExistence type="inferred from homology"/>
<reference evidence="4 5" key="1">
    <citation type="submission" date="2024-09" db="EMBL/GenBank/DDBJ databases">
        <title>Rethinking Asexuality: The Enigmatic Case of Functional Sexual Genes in Lepraria (Stereocaulaceae).</title>
        <authorList>
            <person name="Doellman M."/>
            <person name="Sun Y."/>
            <person name="Barcenas-Pena A."/>
            <person name="Lumbsch H.T."/>
            <person name="Grewe F."/>
        </authorList>
    </citation>
    <scope>NUCLEOTIDE SEQUENCE [LARGE SCALE GENOMIC DNA]</scope>
    <source>
        <strain evidence="4 5">Mercado 3170</strain>
    </source>
</reference>
<keyword evidence="2" id="KW-0408">Iron</keyword>
<feature type="domain" description="Fe2OG dioxygenase" evidence="3">
    <location>
        <begin position="178"/>
        <end position="294"/>
    </location>
</feature>
<dbReference type="Proteomes" id="UP001590950">
    <property type="component" value="Unassembled WGS sequence"/>
</dbReference>
<dbReference type="Pfam" id="PF03171">
    <property type="entry name" value="2OG-FeII_Oxy"/>
    <property type="match status" value="1"/>
</dbReference>
<dbReference type="InterPro" id="IPR005123">
    <property type="entry name" value="Oxoglu/Fe-dep_dioxygenase_dom"/>
</dbReference>
<keyword evidence="2" id="KW-0479">Metal-binding</keyword>
<keyword evidence="2" id="KW-0560">Oxidoreductase</keyword>
<dbReference type="PRINTS" id="PR00682">
    <property type="entry name" value="IPNSYNTHASE"/>
</dbReference>